<evidence type="ECO:0000256" key="3">
    <source>
        <dbReference type="ARBA" id="ARBA00022737"/>
    </source>
</evidence>
<feature type="region of interest" description="Disordered" evidence="6">
    <location>
        <begin position="703"/>
        <end position="723"/>
    </location>
</feature>
<dbReference type="PANTHER" id="PTHR10552">
    <property type="entry name" value="U2 SMALL NUCLEAR RIBONUCLEOPROTEIN A"/>
    <property type="match status" value="1"/>
</dbReference>
<dbReference type="GO" id="GO:0005634">
    <property type="term" value="C:nucleus"/>
    <property type="evidence" value="ECO:0007669"/>
    <property type="project" value="UniProtKB-SubCell"/>
</dbReference>
<dbReference type="InterPro" id="IPR044640">
    <property type="entry name" value="RU2A"/>
</dbReference>
<feature type="region of interest" description="Disordered" evidence="6">
    <location>
        <begin position="428"/>
        <end position="461"/>
    </location>
</feature>
<proteinExistence type="inferred from homology"/>
<comment type="subcellular location">
    <subcellularLocation>
        <location evidence="1">Nucleus</location>
    </subcellularLocation>
</comment>
<feature type="compositionally biased region" description="Polar residues" evidence="6">
    <location>
        <begin position="754"/>
        <end position="765"/>
    </location>
</feature>
<evidence type="ECO:0000256" key="1">
    <source>
        <dbReference type="ARBA" id="ARBA00004123"/>
    </source>
</evidence>
<name>G0TU02_TRYVY</name>
<evidence type="ECO:0000256" key="2">
    <source>
        <dbReference type="ARBA" id="ARBA00022614"/>
    </source>
</evidence>
<gene>
    <name evidence="7" type="ORF">TVY486_0401000</name>
</gene>
<reference evidence="7" key="1">
    <citation type="journal article" date="2012" name="Proc. Natl. Acad. Sci. U.S.A.">
        <title>Antigenic diversity is generated by distinct evolutionary mechanisms in African trypanosome species.</title>
        <authorList>
            <person name="Jackson A.P."/>
            <person name="Berry A."/>
            <person name="Aslett M."/>
            <person name="Allison H.C."/>
            <person name="Burton P."/>
            <person name="Vavrova-Anderson J."/>
            <person name="Brown R."/>
            <person name="Browne H."/>
            <person name="Corton N."/>
            <person name="Hauser H."/>
            <person name="Gamble J."/>
            <person name="Gilderthorp R."/>
            <person name="Marcello L."/>
            <person name="McQuillan J."/>
            <person name="Otto T.D."/>
            <person name="Quail M.A."/>
            <person name="Sanders M.J."/>
            <person name="van Tonder A."/>
            <person name="Ginger M.L."/>
            <person name="Field M.C."/>
            <person name="Barry J.D."/>
            <person name="Hertz-Fowler C."/>
            <person name="Berriman M."/>
        </authorList>
    </citation>
    <scope>NUCLEOTIDE SEQUENCE</scope>
    <source>
        <strain evidence="7">Y486</strain>
    </source>
</reference>
<feature type="compositionally biased region" description="Basic and acidic residues" evidence="6">
    <location>
        <begin position="430"/>
        <end position="439"/>
    </location>
</feature>
<keyword evidence="3" id="KW-0677">Repeat</keyword>
<protein>
    <submittedName>
        <fullName evidence="7">Uncharacterized protein</fullName>
    </submittedName>
</protein>
<dbReference type="GO" id="GO:0030620">
    <property type="term" value="F:U2 snRNA binding"/>
    <property type="evidence" value="ECO:0007669"/>
    <property type="project" value="InterPro"/>
</dbReference>
<sequence>MRLSRWVQLNPEGIDSSLKRLSCVSKDITEVDVDPTVLVAVLASAAPLSVQRAIAELPPHERRTLSEDMSDKSEGQYKKGLNTAIAFSLHTVLLSRNRITTTLGLLQFKNLVRLSLLGNRVQRIEDCEALSVLFSLQYLTLEFNPVTSLPHYRAHILRICSWPHSLQPKNCRLRKLDTRDVVAVEVEKAAKCLQREKVTMGELVQRMRFLSFLSEANKRITLHHELRRRGLVVQDIISNITVESVVTRCSAQLLTLVDVSAASHLARRLMSGQCNMCDMSHQEAATSLLTGEATDVFGSSLAGSSADQSKSGCTAFSICPVQSGDIKAFCKDWSRDVFRRASMGLDHKICELLISIARALGKDLSVMDVDHLNKLWFLQVAKVDKYVLHNQKNELNVEKTEGGSSLWAEWTKPTYNAKTVIETAEVEEGPVDKHSDKLHGASASPRSVNGSMSGDLGNDNSGVTTLNISPITQRVANIEFNCAKGVLTTESRRRVVGADKVAGGVASKGQDYETSSVELQLLLHDPPMPLLVPSTGNEPKREYAFFHIKLFAKRRIMRHWRIKTKQRRQDAVCSEFIRGKLTALVTTVCPTLRSICTMLGLLPKAERKRILLRFWWEQTYLSYAPELHRLRTLFTRWRWRAYEMQNMHLALAHYRLRALTVVWSRWTAGRCRRMKASQSSLKSVSMHAGDSSNGRGIRAVGEKLSQSNAATENTDGLTTSGKRSFDNALDVPGVQASEKTPTVTRHLSLLVSTPSAEAHGTASSVTHEKSIQTEPQCSPCGPANCRGDSAQVNAEAAVAALQADRLRLVDRIIGLEQRANGEAIEVQRRDAEILELRERLNALALREECMKTTLEDYKRKCEHLQAVVDALRTERREMLLSTVY</sequence>
<dbReference type="GO" id="GO:0000398">
    <property type="term" value="P:mRNA splicing, via spliceosome"/>
    <property type="evidence" value="ECO:0007669"/>
    <property type="project" value="InterPro"/>
</dbReference>
<comment type="similarity">
    <text evidence="5">Belongs to the U2 small nuclear ribonucleoprotein A family.</text>
</comment>
<evidence type="ECO:0000256" key="4">
    <source>
        <dbReference type="ARBA" id="ARBA00023242"/>
    </source>
</evidence>
<organism evidence="7">
    <name type="scientific">Trypanosoma vivax (strain Y486)</name>
    <dbReference type="NCBI Taxonomy" id="1055687"/>
    <lineage>
        <taxon>Eukaryota</taxon>
        <taxon>Discoba</taxon>
        <taxon>Euglenozoa</taxon>
        <taxon>Kinetoplastea</taxon>
        <taxon>Metakinetoplastina</taxon>
        <taxon>Trypanosomatida</taxon>
        <taxon>Trypanosomatidae</taxon>
        <taxon>Trypanosoma</taxon>
        <taxon>Duttonella</taxon>
    </lineage>
</organism>
<dbReference type="EMBL" id="HE573020">
    <property type="protein sequence ID" value="CCC47435.1"/>
    <property type="molecule type" value="Genomic_DNA"/>
</dbReference>
<feature type="compositionally biased region" description="Polar residues" evidence="6">
    <location>
        <begin position="704"/>
        <end position="722"/>
    </location>
</feature>
<dbReference type="Gene3D" id="3.80.10.10">
    <property type="entry name" value="Ribonuclease Inhibitor"/>
    <property type="match status" value="1"/>
</dbReference>
<dbReference type="InterPro" id="IPR032675">
    <property type="entry name" value="LRR_dom_sf"/>
</dbReference>
<keyword evidence="4" id="KW-0539">Nucleus</keyword>
<dbReference type="SUPFAM" id="SSF52058">
    <property type="entry name" value="L domain-like"/>
    <property type="match status" value="1"/>
</dbReference>
<evidence type="ECO:0000256" key="6">
    <source>
        <dbReference type="SAM" id="MobiDB-lite"/>
    </source>
</evidence>
<accession>G0TU02</accession>
<keyword evidence="2" id="KW-0433">Leucine-rich repeat</keyword>
<evidence type="ECO:0000313" key="7">
    <source>
        <dbReference type="EMBL" id="CCC47435.1"/>
    </source>
</evidence>
<feature type="region of interest" description="Disordered" evidence="6">
    <location>
        <begin position="754"/>
        <end position="776"/>
    </location>
</feature>
<dbReference type="AlphaFoldDB" id="G0TU02"/>
<dbReference type="VEuPathDB" id="TriTrypDB:TvY486_0401000"/>
<dbReference type="OMA" id="PHYRAHI"/>
<dbReference type="PANTHER" id="PTHR10552:SF6">
    <property type="entry name" value="U2 SMALL NUCLEAR RIBONUCLEOPROTEIN A"/>
    <property type="match status" value="1"/>
</dbReference>
<feature type="compositionally biased region" description="Polar residues" evidence="6">
    <location>
        <begin position="444"/>
        <end position="461"/>
    </location>
</feature>
<evidence type="ECO:0000256" key="5">
    <source>
        <dbReference type="ARBA" id="ARBA00024196"/>
    </source>
</evidence>